<dbReference type="EMBL" id="QKYT01000244">
    <property type="protein sequence ID" value="RIA88835.1"/>
    <property type="molecule type" value="Genomic_DNA"/>
</dbReference>
<evidence type="ECO:0000313" key="1">
    <source>
        <dbReference type="EMBL" id="RIA88835.1"/>
    </source>
</evidence>
<proteinExistence type="predicted"/>
<dbReference type="Proteomes" id="UP000265703">
    <property type="component" value="Unassembled WGS sequence"/>
</dbReference>
<organism evidence="1 2">
    <name type="scientific">Glomus cerebriforme</name>
    <dbReference type="NCBI Taxonomy" id="658196"/>
    <lineage>
        <taxon>Eukaryota</taxon>
        <taxon>Fungi</taxon>
        <taxon>Fungi incertae sedis</taxon>
        <taxon>Mucoromycota</taxon>
        <taxon>Glomeromycotina</taxon>
        <taxon>Glomeromycetes</taxon>
        <taxon>Glomerales</taxon>
        <taxon>Glomeraceae</taxon>
        <taxon>Glomus</taxon>
    </lineage>
</organism>
<comment type="caution">
    <text evidence="1">The sequence shown here is derived from an EMBL/GenBank/DDBJ whole genome shotgun (WGS) entry which is preliminary data.</text>
</comment>
<keyword evidence="2" id="KW-1185">Reference proteome</keyword>
<evidence type="ECO:0000313" key="2">
    <source>
        <dbReference type="Proteomes" id="UP000265703"/>
    </source>
</evidence>
<feature type="non-terminal residue" evidence="1">
    <location>
        <position position="153"/>
    </location>
</feature>
<gene>
    <name evidence="1" type="ORF">C1645_773842</name>
</gene>
<name>A0A397SXW6_9GLOM</name>
<sequence length="153" mass="17785">MENIMTNDIWAIPYENYTLRILPNETQADEYKRRTLYCYKLTGIPISATITNLEPLLTKLQARTCTFTNTHPKRLTKTAFLHVAPEHHNNNNKKLKFESSTLYVLHPQTQSCSVCGSPSHKFNKCNRSEQLAKALDNFPRHQYLTIDDPDKKF</sequence>
<dbReference type="AlphaFoldDB" id="A0A397SXW6"/>
<accession>A0A397SXW6</accession>
<dbReference type="OrthoDB" id="2446101at2759"/>
<protein>
    <submittedName>
        <fullName evidence="1">Uncharacterized protein</fullName>
    </submittedName>
</protein>
<reference evidence="1 2" key="1">
    <citation type="submission" date="2018-06" db="EMBL/GenBank/DDBJ databases">
        <title>Comparative genomics reveals the genomic features of Rhizophagus irregularis, R. cerebriforme, R. diaphanum and Gigaspora rosea, and their symbiotic lifestyle signature.</title>
        <authorList>
            <person name="Morin E."/>
            <person name="San Clemente H."/>
            <person name="Chen E.C.H."/>
            <person name="De La Providencia I."/>
            <person name="Hainaut M."/>
            <person name="Kuo A."/>
            <person name="Kohler A."/>
            <person name="Murat C."/>
            <person name="Tang N."/>
            <person name="Roy S."/>
            <person name="Loubradou J."/>
            <person name="Henrissat B."/>
            <person name="Grigoriev I.V."/>
            <person name="Corradi N."/>
            <person name="Roux C."/>
            <person name="Martin F.M."/>
        </authorList>
    </citation>
    <scope>NUCLEOTIDE SEQUENCE [LARGE SCALE GENOMIC DNA]</scope>
    <source>
        <strain evidence="1 2">DAOM 227022</strain>
    </source>
</reference>